<evidence type="ECO:0000313" key="2">
    <source>
        <dbReference type="Proteomes" id="UP000502117"/>
    </source>
</evidence>
<dbReference type="KEGG" id="schk:GII14_02520"/>
<reference evidence="1 2" key="1">
    <citation type="submission" date="2019-11" db="EMBL/GenBank/DDBJ databases">
        <title>Complete Genome Sequence of Shewanella chilikensis Strain DC57, Isolated from Corroded Seal Rings at a floating production facility in Australia.</title>
        <authorList>
            <person name="Salgar-Chaparro S.J."/>
            <person name="Castillo-Villamizar G.A."/>
            <person name="Poehlein A."/>
            <person name="Daniel R."/>
            <person name="Machuca L."/>
        </authorList>
    </citation>
    <scope>NUCLEOTIDE SEQUENCE [LARGE SCALE GENOMIC DNA]</scope>
    <source>
        <strain evidence="1 2">DC57</strain>
    </source>
</reference>
<sequence>MRHTKRLFLSLHNPDNFLYDFQSPIQQQPQKTAAATEQIQATDTNISTRQQLLQHPQNPVKTVHFSLKIIAAPPPDTFCQLKCRQNHSLKPLTQAANLNRQLKQATQTSHSNKLLGPNRTTKPHAVKLVFHRSNTVGLARLLTKNQRKAILKR</sequence>
<dbReference type="Proteomes" id="UP000502117">
    <property type="component" value="Chromosome"/>
</dbReference>
<name>A0A6G7LN56_9GAMM</name>
<dbReference type="RefSeq" id="WP_165564400.1">
    <property type="nucleotide sequence ID" value="NZ_CP045857.1"/>
</dbReference>
<gene>
    <name evidence="1" type="ORF">GII14_02520</name>
</gene>
<organism evidence="1 2">
    <name type="scientific">Shewanella chilikensis</name>
    <dbReference type="NCBI Taxonomy" id="558541"/>
    <lineage>
        <taxon>Bacteria</taxon>
        <taxon>Pseudomonadati</taxon>
        <taxon>Pseudomonadota</taxon>
        <taxon>Gammaproteobacteria</taxon>
        <taxon>Alteromonadales</taxon>
        <taxon>Shewanellaceae</taxon>
        <taxon>Shewanella</taxon>
    </lineage>
</organism>
<dbReference type="EMBL" id="CP045857">
    <property type="protein sequence ID" value="QIJ03154.1"/>
    <property type="molecule type" value="Genomic_DNA"/>
</dbReference>
<evidence type="ECO:0000313" key="1">
    <source>
        <dbReference type="EMBL" id="QIJ03154.1"/>
    </source>
</evidence>
<accession>A0A6G7LN56</accession>
<dbReference type="AlphaFoldDB" id="A0A6G7LN56"/>
<protein>
    <submittedName>
        <fullName evidence="1">Uncharacterized protein</fullName>
    </submittedName>
</protein>
<proteinExistence type="predicted"/>